<gene>
    <name evidence="3" type="ORF">ACFQGL_31040</name>
</gene>
<evidence type="ECO:0000313" key="3">
    <source>
        <dbReference type="EMBL" id="MFC5927789.1"/>
    </source>
</evidence>
<comment type="caution">
    <text evidence="3">The sequence shown here is derived from an EMBL/GenBank/DDBJ whole genome shotgun (WGS) entry which is preliminary data.</text>
</comment>
<proteinExistence type="predicted"/>
<evidence type="ECO:0000259" key="2">
    <source>
        <dbReference type="Pfam" id="PF25547"/>
    </source>
</evidence>
<accession>A0ABW1HH28</accession>
<sequence length="296" mass="31984">MSQPDVVDVAKGYQQARDTWNQVTSPASEALNTGLDALLYPFVWPLLQLLELCVGDPDQLDAHASAWHNAAAQLRQLAEQERQGLDALRPEWTGPAAEAYARRIAALVQGLDTAAGEMARTADSLGDTAMDLRDCEEIIRTIIRELVEWLVITWLAAQALAIITAGASEAAAAVASAAETGIAVSRTTRILAQLHRALEAYKAMMEALKAMGTVGKIAAWTINKLYGPKHWLKTGIKLATPLDGSIVGEGLESVGDLVIDSTADEYEDQRRGDDGDGSRWRRTVSNWTDPAADRVP</sequence>
<dbReference type="InterPro" id="IPR057746">
    <property type="entry name" value="CpnT-like_N"/>
</dbReference>
<protein>
    <submittedName>
        <fullName evidence="3">WXG100 family type VII secretion target</fullName>
    </submittedName>
</protein>
<organism evidence="3 4">
    <name type="scientific">Micromonospora vulcania</name>
    <dbReference type="NCBI Taxonomy" id="1441873"/>
    <lineage>
        <taxon>Bacteria</taxon>
        <taxon>Bacillati</taxon>
        <taxon>Actinomycetota</taxon>
        <taxon>Actinomycetes</taxon>
        <taxon>Micromonosporales</taxon>
        <taxon>Micromonosporaceae</taxon>
        <taxon>Micromonospora</taxon>
    </lineage>
</organism>
<evidence type="ECO:0000256" key="1">
    <source>
        <dbReference type="SAM" id="MobiDB-lite"/>
    </source>
</evidence>
<dbReference type="EMBL" id="JBHSQS010000040">
    <property type="protein sequence ID" value="MFC5927789.1"/>
    <property type="molecule type" value="Genomic_DNA"/>
</dbReference>
<dbReference type="SUPFAM" id="SSF140453">
    <property type="entry name" value="EsxAB dimer-like"/>
    <property type="match status" value="1"/>
</dbReference>
<dbReference type="Proteomes" id="UP001596226">
    <property type="component" value="Unassembled WGS sequence"/>
</dbReference>
<feature type="compositionally biased region" description="Basic and acidic residues" evidence="1">
    <location>
        <begin position="268"/>
        <end position="279"/>
    </location>
</feature>
<reference evidence="4" key="1">
    <citation type="journal article" date="2019" name="Int. J. Syst. Evol. Microbiol.">
        <title>The Global Catalogue of Microorganisms (GCM) 10K type strain sequencing project: providing services to taxonomists for standard genome sequencing and annotation.</title>
        <authorList>
            <consortium name="The Broad Institute Genomics Platform"/>
            <consortium name="The Broad Institute Genome Sequencing Center for Infectious Disease"/>
            <person name="Wu L."/>
            <person name="Ma J."/>
        </authorList>
    </citation>
    <scope>NUCLEOTIDE SEQUENCE [LARGE SCALE GENOMIC DNA]</scope>
    <source>
        <strain evidence="4">CGMCC 4.7144</strain>
    </source>
</reference>
<dbReference type="RefSeq" id="WP_377516206.1">
    <property type="nucleotide sequence ID" value="NZ_JBHSQS010000040.1"/>
</dbReference>
<feature type="region of interest" description="Disordered" evidence="1">
    <location>
        <begin position="265"/>
        <end position="296"/>
    </location>
</feature>
<dbReference type="Pfam" id="PF25547">
    <property type="entry name" value="WXG100_2"/>
    <property type="match status" value="1"/>
</dbReference>
<feature type="domain" description="Outer membrane channel protein CpnT-like N-terminal" evidence="2">
    <location>
        <begin position="55"/>
        <end position="178"/>
    </location>
</feature>
<keyword evidence="4" id="KW-1185">Reference proteome</keyword>
<dbReference type="InterPro" id="IPR036689">
    <property type="entry name" value="ESAT-6-like_sf"/>
</dbReference>
<name>A0ABW1HH28_9ACTN</name>
<evidence type="ECO:0000313" key="4">
    <source>
        <dbReference type="Proteomes" id="UP001596226"/>
    </source>
</evidence>
<dbReference type="Gene3D" id="1.10.287.1060">
    <property type="entry name" value="ESAT-6-like"/>
    <property type="match status" value="1"/>
</dbReference>